<evidence type="ECO:0000256" key="6">
    <source>
        <dbReference type="RuleBase" id="RU000471"/>
    </source>
</evidence>
<reference evidence="7 8" key="1">
    <citation type="journal article" date="2010" name="Nature">
        <title>Nitrite-driven anaerobic methane oxidation by oxygenic bacteria.</title>
        <authorList>
            <person name="Ettwig K.F."/>
            <person name="Butler M.K."/>
            <person name="Le Paslier D."/>
            <person name="Pelletier E."/>
            <person name="Mangenot S."/>
            <person name="Kuypers M.M.M."/>
            <person name="Schreiber F."/>
            <person name="Dutilh B.E."/>
            <person name="Zedelius J."/>
            <person name="de Beer D."/>
            <person name="Gloerich J."/>
            <person name="Wessels H.J.C.T."/>
            <person name="van Allen T."/>
            <person name="Luesken F."/>
            <person name="Wu M."/>
            <person name="van de Pas-Schoonen K.T."/>
            <person name="Op den Camp H.J.M."/>
            <person name="Janssen-Megens E.M."/>
            <person name="Francoijs K-J."/>
            <person name="Stunnenberg H."/>
            <person name="Weissenbach J."/>
            <person name="Jetten M.S.M."/>
            <person name="Strous M."/>
        </authorList>
    </citation>
    <scope>NUCLEOTIDE SEQUENCE [LARGE SCALE GENOMIC DNA]</scope>
</reference>
<protein>
    <recommendedName>
        <fullName evidence="5">NADH-quinone oxidoreductase subunit H</fullName>
        <ecNumber evidence="5">7.1.1.-</ecNumber>
    </recommendedName>
    <alternativeName>
        <fullName evidence="5">NADH dehydrogenase I subunit H</fullName>
    </alternativeName>
    <alternativeName>
        <fullName evidence="5">NDH-1 subunit H</fullName>
    </alternativeName>
</protein>
<dbReference type="KEGG" id="mox:DAMO_2709"/>
<dbReference type="GO" id="GO:0009060">
    <property type="term" value="P:aerobic respiration"/>
    <property type="evidence" value="ECO:0007669"/>
    <property type="project" value="TreeGrafter"/>
</dbReference>
<feature type="transmembrane region" description="Helical" evidence="5">
    <location>
        <begin position="196"/>
        <end position="215"/>
    </location>
</feature>
<dbReference type="EMBL" id="FP565575">
    <property type="protein sequence ID" value="CBE69782.1"/>
    <property type="molecule type" value="Genomic_DNA"/>
</dbReference>
<evidence type="ECO:0000256" key="5">
    <source>
        <dbReference type="HAMAP-Rule" id="MF_01350"/>
    </source>
</evidence>
<evidence type="ECO:0000256" key="2">
    <source>
        <dbReference type="ARBA" id="ARBA00022692"/>
    </source>
</evidence>
<dbReference type="STRING" id="671143.DAMO_2709"/>
<comment type="caution">
    <text evidence="5">Lacks conserved residue(s) required for the propagation of feature annotation.</text>
</comment>
<keyword evidence="5" id="KW-1278">Translocase</keyword>
<dbReference type="PROSITE" id="PS00668">
    <property type="entry name" value="COMPLEX1_ND1_2"/>
    <property type="match status" value="1"/>
</dbReference>
<feature type="transmembrane region" description="Helical" evidence="5">
    <location>
        <begin position="20"/>
        <end position="44"/>
    </location>
</feature>
<dbReference type="NCBIfam" id="NF004741">
    <property type="entry name" value="PRK06076.1-2"/>
    <property type="match status" value="1"/>
</dbReference>
<comment type="subunit">
    <text evidence="5">NDH-1 is composed of 14 different subunits. Subunits NuoA, H, J, K, L, M, N constitute the membrane sector of the complex.</text>
</comment>
<dbReference type="eggNOG" id="COG1005">
    <property type="taxonomic scope" value="Bacteria"/>
</dbReference>
<feature type="transmembrane region" description="Helical" evidence="5">
    <location>
        <begin position="126"/>
        <end position="145"/>
    </location>
</feature>
<dbReference type="EC" id="7.1.1.-" evidence="5"/>
<evidence type="ECO:0000256" key="4">
    <source>
        <dbReference type="ARBA" id="ARBA00023136"/>
    </source>
</evidence>
<keyword evidence="3 5" id="KW-1133">Transmembrane helix</keyword>
<dbReference type="AlphaFoldDB" id="D5MKG0"/>
<dbReference type="Pfam" id="PF00146">
    <property type="entry name" value="NADHdh"/>
    <property type="match status" value="1"/>
</dbReference>
<gene>
    <name evidence="5" type="primary">nuoH</name>
    <name evidence="7" type="ORF">DAMO_2709</name>
</gene>
<comment type="function">
    <text evidence="5">NDH-1 shuttles electrons from NADH, via FMN and iron-sulfur (Fe-S) centers, to quinones in the respiratory chain. The immediate electron acceptor for the enzyme in this species is believed to be ubiquinone. Couples the redox reaction to proton translocation (for every two electrons transferred, four hydrogen ions are translocated across the cytoplasmic membrane), and thus conserves the redox energy in a proton gradient. This subunit may bind ubiquinone.</text>
</comment>
<keyword evidence="4 5" id="KW-0472">Membrane</keyword>
<dbReference type="InterPro" id="IPR001694">
    <property type="entry name" value="NADH_UbQ_OxRdtase_su1/FPO"/>
</dbReference>
<organism evidence="7 8">
    <name type="scientific">Methylomirabilis oxygeniifera</name>
    <dbReference type="NCBI Taxonomy" id="671143"/>
    <lineage>
        <taxon>Bacteria</taxon>
        <taxon>Candidatus Methylomirabilota</taxon>
        <taxon>Candidatus Methylomirabilia</taxon>
        <taxon>Candidatus Methylomirabilales</taxon>
        <taxon>Candidatus Methylomirabilaceae</taxon>
        <taxon>Candidatus Methylomirabilis</taxon>
    </lineage>
</organism>
<dbReference type="GO" id="GO:0005886">
    <property type="term" value="C:plasma membrane"/>
    <property type="evidence" value="ECO:0007669"/>
    <property type="project" value="UniProtKB-SubCell"/>
</dbReference>
<keyword evidence="2 5" id="KW-0812">Transmembrane</keyword>
<comment type="catalytic activity">
    <reaction evidence="5">
        <text>a quinone + NADH + 5 H(+)(in) = a quinol + NAD(+) + 4 H(+)(out)</text>
        <dbReference type="Rhea" id="RHEA:57888"/>
        <dbReference type="ChEBI" id="CHEBI:15378"/>
        <dbReference type="ChEBI" id="CHEBI:24646"/>
        <dbReference type="ChEBI" id="CHEBI:57540"/>
        <dbReference type="ChEBI" id="CHEBI:57945"/>
        <dbReference type="ChEBI" id="CHEBI:132124"/>
    </reaction>
</comment>
<dbReference type="HAMAP" id="MF_01350">
    <property type="entry name" value="NDH1_NuoH"/>
    <property type="match status" value="1"/>
</dbReference>
<dbReference type="HOGENOM" id="CLU_015134_0_1_0"/>
<feature type="transmembrane region" description="Helical" evidence="5">
    <location>
        <begin position="244"/>
        <end position="267"/>
    </location>
</feature>
<keyword evidence="5 6" id="KW-0520">NAD</keyword>
<evidence type="ECO:0000256" key="1">
    <source>
        <dbReference type="ARBA" id="ARBA00004141"/>
    </source>
</evidence>
<proteinExistence type="inferred from homology"/>
<keyword evidence="5" id="KW-0830">Ubiquinone</keyword>
<dbReference type="PATRIC" id="fig|671143.5.peg.2382"/>
<evidence type="ECO:0000313" key="7">
    <source>
        <dbReference type="EMBL" id="CBE69782.1"/>
    </source>
</evidence>
<dbReference type="PANTHER" id="PTHR11432">
    <property type="entry name" value="NADH DEHYDROGENASE SUBUNIT 1"/>
    <property type="match status" value="1"/>
</dbReference>
<keyword evidence="7" id="KW-0560">Oxidoreductase</keyword>
<dbReference type="GO" id="GO:0048038">
    <property type="term" value="F:quinone binding"/>
    <property type="evidence" value="ECO:0007669"/>
    <property type="project" value="UniProtKB-KW"/>
</dbReference>
<dbReference type="Proteomes" id="UP000006898">
    <property type="component" value="Chromosome"/>
</dbReference>
<comment type="subcellular location">
    <subcellularLocation>
        <location evidence="5 6">Cell membrane</location>
        <topology evidence="5 6">Multi-pass membrane protein</topology>
    </subcellularLocation>
    <subcellularLocation>
        <location evidence="1">Membrane</location>
        <topology evidence="1">Multi-pass membrane protein</topology>
    </subcellularLocation>
</comment>
<evidence type="ECO:0000313" key="8">
    <source>
        <dbReference type="Proteomes" id="UP000006898"/>
    </source>
</evidence>
<sequence length="391" mass="42324">MEPVYDILSEWGLPLTVAQLIVMLAVATAVLIFTAVSVMFMVWWERKISAHIQVRFGPMRVGGWHGWAQSIADGLKLLLKEDIIPAGADRLVFALAPMVVFAASLAAFVIIPFGPGLIAGDLNIGVLFYISISSLTVVGIIMAGWSSNNKYSVLGAIRSAAQAVSYEVPLVLSVIGVIMTVGSMSMTRIVEAQEGMWFVVPQLLGFLIYLTAAIAECNRTPFDIPEAESELVAGFHVEYSGMRFAIFFLAEYANMFVVSAIATTLFLGGWHGPLLPGWLWFLLKTYFIYFRHDVAALDVSQTAGRSTHESGMEVPTAAGLAEYGDYRIDPGVKRFLVLGSGACDCDSRCIFPDGGLHGGSLSAGGPGQKHRALRHRIGLCLLRRCRAVCPA</sequence>
<evidence type="ECO:0000256" key="3">
    <source>
        <dbReference type="ARBA" id="ARBA00022989"/>
    </source>
</evidence>
<keyword evidence="5" id="KW-0874">Quinone</keyword>
<dbReference type="PANTHER" id="PTHR11432:SF3">
    <property type="entry name" value="NADH-UBIQUINONE OXIDOREDUCTASE CHAIN 1"/>
    <property type="match status" value="1"/>
</dbReference>
<keyword evidence="5" id="KW-1003">Cell membrane</keyword>
<name>D5MKG0_METO1</name>
<comment type="similarity">
    <text evidence="5 6">Belongs to the complex I subunit 1 family.</text>
</comment>
<dbReference type="GO" id="GO:0016655">
    <property type="term" value="F:oxidoreductase activity, acting on NAD(P)H, quinone or similar compound as acceptor"/>
    <property type="evidence" value="ECO:0007669"/>
    <property type="project" value="UniProtKB-UniRule"/>
</dbReference>
<feature type="transmembrane region" description="Helical" evidence="5">
    <location>
        <begin position="91"/>
        <end position="114"/>
    </location>
</feature>
<accession>D5MKG0</accession>
<dbReference type="InterPro" id="IPR018086">
    <property type="entry name" value="NADH_UbQ_OxRdtase_su1_CS"/>
</dbReference>
<dbReference type="GO" id="GO:0003954">
    <property type="term" value="F:NADH dehydrogenase activity"/>
    <property type="evidence" value="ECO:0007669"/>
    <property type="project" value="TreeGrafter"/>
</dbReference>
<feature type="transmembrane region" description="Helical" evidence="5">
    <location>
        <begin position="166"/>
        <end position="190"/>
    </location>
</feature>